<dbReference type="CDD" id="cd07067">
    <property type="entry name" value="HP_PGM_like"/>
    <property type="match status" value="1"/>
</dbReference>
<accession>A0A1H0K6V0</accession>
<evidence type="ECO:0000313" key="2">
    <source>
        <dbReference type="EMBL" id="SDO51778.1"/>
    </source>
</evidence>
<dbReference type="EMBL" id="LT629710">
    <property type="protein sequence ID" value="SDO51778.1"/>
    <property type="molecule type" value="Genomic_DNA"/>
</dbReference>
<dbReference type="GO" id="GO:0005737">
    <property type="term" value="C:cytoplasm"/>
    <property type="evidence" value="ECO:0007669"/>
    <property type="project" value="TreeGrafter"/>
</dbReference>
<dbReference type="InterPro" id="IPR013078">
    <property type="entry name" value="His_Pase_superF_clade-1"/>
</dbReference>
<gene>
    <name evidence="2" type="ORF">SAMN04515671_1193</name>
</gene>
<protein>
    <submittedName>
        <fullName evidence="2">Probable phosphoglycerate mutase</fullName>
    </submittedName>
</protein>
<dbReference type="PROSITE" id="PS00175">
    <property type="entry name" value="PG_MUTASE"/>
    <property type="match status" value="1"/>
</dbReference>
<organism evidence="2 3">
    <name type="scientific">Nakamurella panacisegetis</name>
    <dbReference type="NCBI Taxonomy" id="1090615"/>
    <lineage>
        <taxon>Bacteria</taxon>
        <taxon>Bacillati</taxon>
        <taxon>Actinomycetota</taxon>
        <taxon>Actinomycetes</taxon>
        <taxon>Nakamurellales</taxon>
        <taxon>Nakamurellaceae</taxon>
        <taxon>Nakamurella</taxon>
    </lineage>
</organism>
<dbReference type="PANTHER" id="PTHR48100:SF58">
    <property type="entry name" value="PE-PGRS FAMILY PROTEIN PE_PGRS11"/>
    <property type="match status" value="1"/>
</dbReference>
<reference evidence="2 3" key="1">
    <citation type="submission" date="2016-10" db="EMBL/GenBank/DDBJ databases">
        <authorList>
            <person name="de Groot N.N."/>
        </authorList>
    </citation>
    <scope>NUCLEOTIDE SEQUENCE [LARGE SCALE GENOMIC DNA]</scope>
    <source>
        <strain evidence="3">P4-7,KCTC 19426,CECT 7604</strain>
    </source>
</reference>
<keyword evidence="3" id="KW-1185">Reference proteome</keyword>
<evidence type="ECO:0000256" key="1">
    <source>
        <dbReference type="SAM" id="MobiDB-lite"/>
    </source>
</evidence>
<dbReference type="Proteomes" id="UP000198741">
    <property type="component" value="Chromosome I"/>
</dbReference>
<dbReference type="SUPFAM" id="SSF53254">
    <property type="entry name" value="Phosphoglycerate mutase-like"/>
    <property type="match status" value="1"/>
</dbReference>
<dbReference type="GO" id="GO:0016791">
    <property type="term" value="F:phosphatase activity"/>
    <property type="evidence" value="ECO:0007669"/>
    <property type="project" value="TreeGrafter"/>
</dbReference>
<dbReference type="STRING" id="1090615.SAMN04515671_1193"/>
<dbReference type="RefSeq" id="WP_090475061.1">
    <property type="nucleotide sequence ID" value="NZ_LT629710.1"/>
</dbReference>
<dbReference type="InterPro" id="IPR029033">
    <property type="entry name" value="His_PPase_superfam"/>
</dbReference>
<dbReference type="AlphaFoldDB" id="A0A1H0K6V0"/>
<proteinExistence type="predicted"/>
<dbReference type="InterPro" id="IPR050275">
    <property type="entry name" value="PGM_Phosphatase"/>
</dbReference>
<dbReference type="OrthoDB" id="9793115at2"/>
<dbReference type="PANTHER" id="PTHR48100">
    <property type="entry name" value="BROAD-SPECIFICITY PHOSPHATASE YOR283W-RELATED"/>
    <property type="match status" value="1"/>
</dbReference>
<dbReference type="InterPro" id="IPR001345">
    <property type="entry name" value="PG/BPGM_mutase_AS"/>
</dbReference>
<name>A0A1H0K6V0_9ACTN</name>
<dbReference type="SMART" id="SM00855">
    <property type="entry name" value="PGAM"/>
    <property type="match status" value="1"/>
</dbReference>
<dbReference type="Pfam" id="PF00300">
    <property type="entry name" value="His_Phos_1"/>
    <property type="match status" value="1"/>
</dbReference>
<dbReference type="Gene3D" id="3.40.50.1240">
    <property type="entry name" value="Phosphoglycerate mutase-like"/>
    <property type="match status" value="1"/>
</dbReference>
<sequence>MRLVLIRHGQTPSNVLGLLDTAPPGPGLTELGITQAALVPDVVAGEPIQAIYASTATRARQTAEPLADRLGLSVNIRGDIREIAAGDWEMLDDEHAVRGYLTLIGEWMAGRFDARSPGSAGESGHDVLQRFDRVVHEVASSGVDGAALVAHGAINRLWASVRAVNLPDDFGAEHALRNTGVVVLEGDLVEGWTVVSWSGAELDREAAPDAASAPDDDPFDETIPVPGSP</sequence>
<evidence type="ECO:0000313" key="3">
    <source>
        <dbReference type="Proteomes" id="UP000198741"/>
    </source>
</evidence>
<feature type="region of interest" description="Disordered" evidence="1">
    <location>
        <begin position="203"/>
        <end position="229"/>
    </location>
</feature>